<comment type="caution">
    <text evidence="3">The sequence shown here is derived from an EMBL/GenBank/DDBJ whole genome shotgun (WGS) entry which is preliminary data.</text>
</comment>
<evidence type="ECO:0000313" key="3">
    <source>
        <dbReference type="EMBL" id="KAK4095257.1"/>
    </source>
</evidence>
<keyword evidence="2" id="KW-0472">Membrane</keyword>
<organism evidence="3 4">
    <name type="scientific">Purpureocillium lilacinum</name>
    <name type="common">Paecilomyces lilacinus</name>
    <dbReference type="NCBI Taxonomy" id="33203"/>
    <lineage>
        <taxon>Eukaryota</taxon>
        <taxon>Fungi</taxon>
        <taxon>Dikarya</taxon>
        <taxon>Ascomycota</taxon>
        <taxon>Pezizomycotina</taxon>
        <taxon>Sordariomycetes</taxon>
        <taxon>Hypocreomycetidae</taxon>
        <taxon>Hypocreales</taxon>
        <taxon>Ophiocordycipitaceae</taxon>
        <taxon>Purpureocillium</taxon>
    </lineage>
</organism>
<evidence type="ECO:0000256" key="2">
    <source>
        <dbReference type="SAM" id="Phobius"/>
    </source>
</evidence>
<feature type="transmembrane region" description="Helical" evidence="2">
    <location>
        <begin position="38"/>
        <end position="56"/>
    </location>
</feature>
<proteinExistence type="predicted"/>
<gene>
    <name evidence="3" type="ORF">Purlil1_53</name>
</gene>
<protein>
    <submittedName>
        <fullName evidence="3">Uncharacterized protein</fullName>
    </submittedName>
</protein>
<dbReference type="Proteomes" id="UP001287286">
    <property type="component" value="Unassembled WGS sequence"/>
</dbReference>
<evidence type="ECO:0000256" key="1">
    <source>
        <dbReference type="SAM" id="MobiDB-lite"/>
    </source>
</evidence>
<keyword evidence="2" id="KW-1133">Transmembrane helix</keyword>
<keyword evidence="4" id="KW-1185">Reference proteome</keyword>
<name>A0ABR0CFT1_PURLI</name>
<feature type="transmembrane region" description="Helical" evidence="2">
    <location>
        <begin position="12"/>
        <end position="32"/>
    </location>
</feature>
<evidence type="ECO:0000313" key="4">
    <source>
        <dbReference type="Proteomes" id="UP001287286"/>
    </source>
</evidence>
<reference evidence="3 4" key="1">
    <citation type="journal article" date="2024" name="Microbiol. Resour. Announc.">
        <title>Genome annotations for the ascomycete fungi Trichoderma harzianum, Trichoderma aggressivum, and Purpureocillium lilacinum.</title>
        <authorList>
            <person name="Beijen E.P.W."/>
            <person name="Ohm R.A."/>
        </authorList>
    </citation>
    <scope>NUCLEOTIDE SEQUENCE [LARGE SCALE GENOMIC DNA]</scope>
    <source>
        <strain evidence="3 4">CBS 150709</strain>
    </source>
</reference>
<dbReference type="EMBL" id="JAWRVI010000001">
    <property type="protein sequence ID" value="KAK4095257.1"/>
    <property type="molecule type" value="Genomic_DNA"/>
</dbReference>
<feature type="region of interest" description="Disordered" evidence="1">
    <location>
        <begin position="123"/>
        <end position="149"/>
    </location>
</feature>
<accession>A0ABR0CFT1</accession>
<sequence>MSSHLTREKALFLLYLCLTYPVVDALALAVAPPRGSCVTFTTVLGHHTALLALFVYKFQHERASRKIPPFPLGIRKHWHIRVSSLHAAILLEVQRNGAVQIAAAATRTIARIRLQRSATNSSHLAAARDDKAESNHSVNSAAVTKQTQNSSRRFSHLTAACLGVMFVAQRRVTYHSLLRRRPRPCRRVRRIKRQLIQYARLCHQLRQIQLLQKLLDDIMHIDDVPDVGKWEDEE</sequence>
<feature type="compositionally biased region" description="Polar residues" evidence="1">
    <location>
        <begin position="135"/>
        <end position="149"/>
    </location>
</feature>
<keyword evidence="2" id="KW-0812">Transmembrane</keyword>